<sequence length="266" mass="31603">MPTTYTHYTYGQEVFLMLPPKLQQKIRPYMDYYNIGVHGPDILFYYRSFSKNAVNQYGVKVHDAPMRVFLSHAFAVFEGQRRKGAAFAYLAGFMTHYILDSTCHPYIRRRMEETGVSHAEMETDWDFLMMRRDCRNPLRYKVARHIRTGLAYGSVIGPYYDIDAKKISAGLWYMKLILNHIFHGRFGIRRTVIAFVNENFLPRLSFQHYFRKQKINPQNMDTCRALHRLYRGSRKECAQMITEMYEALQKNDRSFCEKARFARVFS</sequence>
<comment type="caution">
    <text evidence="2">The sequence shown here is derived from an EMBL/GenBank/DDBJ whole genome shotgun (WGS) entry which is preliminary data.</text>
</comment>
<dbReference type="EMBL" id="DXEQ01000192">
    <property type="protein sequence ID" value="HIX72666.1"/>
    <property type="molecule type" value="Genomic_DNA"/>
</dbReference>
<proteinExistence type="predicted"/>
<feature type="domain" description="Phospholipase C/D" evidence="1">
    <location>
        <begin position="6"/>
        <end position="141"/>
    </location>
</feature>
<dbReference type="Proteomes" id="UP000886805">
    <property type="component" value="Unassembled WGS sequence"/>
</dbReference>
<reference evidence="2" key="1">
    <citation type="journal article" date="2021" name="PeerJ">
        <title>Extensive microbial diversity within the chicken gut microbiome revealed by metagenomics and culture.</title>
        <authorList>
            <person name="Gilroy R."/>
            <person name="Ravi A."/>
            <person name="Getino M."/>
            <person name="Pursley I."/>
            <person name="Horton D.L."/>
            <person name="Alikhan N.F."/>
            <person name="Baker D."/>
            <person name="Gharbi K."/>
            <person name="Hall N."/>
            <person name="Watson M."/>
            <person name="Adriaenssens E.M."/>
            <person name="Foster-Nyarko E."/>
            <person name="Jarju S."/>
            <person name="Secka A."/>
            <person name="Antonio M."/>
            <person name="Oren A."/>
            <person name="Chaudhuri R.R."/>
            <person name="La Ragione R."/>
            <person name="Hildebrand F."/>
            <person name="Pallen M.J."/>
        </authorList>
    </citation>
    <scope>NUCLEOTIDE SEQUENCE</scope>
    <source>
        <strain evidence="2">ChiSxjej3B15-1167</strain>
    </source>
</reference>
<name>A0A9D1X510_9FIRM</name>
<protein>
    <submittedName>
        <fullName evidence="2">Zinc dependent phospholipase C family protein</fullName>
    </submittedName>
</protein>
<reference evidence="2" key="2">
    <citation type="submission" date="2021-04" db="EMBL/GenBank/DDBJ databases">
        <authorList>
            <person name="Gilroy R."/>
        </authorList>
    </citation>
    <scope>NUCLEOTIDE SEQUENCE</scope>
    <source>
        <strain evidence="2">ChiSxjej3B15-1167</strain>
    </source>
</reference>
<dbReference type="InterPro" id="IPR029002">
    <property type="entry name" value="PLPC/GPLD1"/>
</dbReference>
<dbReference type="Pfam" id="PF00882">
    <property type="entry name" value="Zn_dep_PLPC"/>
    <property type="match status" value="1"/>
</dbReference>
<dbReference type="AlphaFoldDB" id="A0A9D1X510"/>
<accession>A0A9D1X510</accession>
<organism evidence="2 3">
    <name type="scientific">Candidatus Anaerobutyricum stercoripullorum</name>
    <dbReference type="NCBI Taxonomy" id="2838456"/>
    <lineage>
        <taxon>Bacteria</taxon>
        <taxon>Bacillati</taxon>
        <taxon>Bacillota</taxon>
        <taxon>Clostridia</taxon>
        <taxon>Lachnospirales</taxon>
        <taxon>Lachnospiraceae</taxon>
        <taxon>Anaerobutyricum</taxon>
    </lineage>
</organism>
<evidence type="ECO:0000313" key="3">
    <source>
        <dbReference type="Proteomes" id="UP000886805"/>
    </source>
</evidence>
<evidence type="ECO:0000313" key="2">
    <source>
        <dbReference type="EMBL" id="HIX72666.1"/>
    </source>
</evidence>
<evidence type="ECO:0000259" key="1">
    <source>
        <dbReference type="Pfam" id="PF00882"/>
    </source>
</evidence>
<gene>
    <name evidence="2" type="ORF">H9849_06550</name>
</gene>